<protein>
    <recommendedName>
        <fullName evidence="1">Roadblock/LAMTOR2 domain-containing protein</fullName>
    </recommendedName>
</protein>
<organism evidence="2">
    <name type="scientific">hydrothermal vent metagenome</name>
    <dbReference type="NCBI Taxonomy" id="652676"/>
    <lineage>
        <taxon>unclassified sequences</taxon>
        <taxon>metagenomes</taxon>
        <taxon>ecological metagenomes</taxon>
    </lineage>
</organism>
<reference evidence="2" key="1">
    <citation type="submission" date="2018-06" db="EMBL/GenBank/DDBJ databases">
        <authorList>
            <person name="Zhirakovskaya E."/>
        </authorList>
    </citation>
    <scope>NUCLEOTIDE SEQUENCE</scope>
</reference>
<name>A0A3B1A3I5_9ZZZZ</name>
<dbReference type="PANTHER" id="PTHR36222">
    <property type="entry name" value="SERINE PROTEASE INHIBITOR RV3364C"/>
    <property type="match status" value="1"/>
</dbReference>
<dbReference type="PANTHER" id="PTHR36222:SF1">
    <property type="entry name" value="SERINE PROTEASE INHIBITOR RV3364C"/>
    <property type="match status" value="1"/>
</dbReference>
<evidence type="ECO:0000313" key="2">
    <source>
        <dbReference type="EMBL" id="VAW94292.1"/>
    </source>
</evidence>
<dbReference type="SUPFAM" id="SSF103196">
    <property type="entry name" value="Roadblock/LC7 domain"/>
    <property type="match status" value="1"/>
</dbReference>
<dbReference type="SMART" id="SM00960">
    <property type="entry name" value="Robl_LC7"/>
    <property type="match status" value="1"/>
</dbReference>
<dbReference type="InterPro" id="IPR053141">
    <property type="entry name" value="Mycobact_SerProt_Inhib_Rv3364c"/>
</dbReference>
<evidence type="ECO:0000259" key="1">
    <source>
        <dbReference type="SMART" id="SM00960"/>
    </source>
</evidence>
<gene>
    <name evidence="2" type="ORF">MNBD_GAMMA22-2207</name>
</gene>
<dbReference type="Pfam" id="PF03259">
    <property type="entry name" value="Robl_LC7"/>
    <property type="match status" value="1"/>
</dbReference>
<accession>A0A3B1A3I5</accession>
<dbReference type="InterPro" id="IPR004942">
    <property type="entry name" value="Roadblock/LAMTOR2_dom"/>
</dbReference>
<dbReference type="AlphaFoldDB" id="A0A3B1A3I5"/>
<proteinExistence type="predicted"/>
<feature type="domain" description="Roadblock/LAMTOR2" evidence="1">
    <location>
        <begin position="15"/>
        <end position="105"/>
    </location>
</feature>
<dbReference type="EMBL" id="UOFS01000014">
    <property type="protein sequence ID" value="VAW94292.1"/>
    <property type="molecule type" value="Genomic_DNA"/>
</dbReference>
<sequence length="131" mass="14160">MNAKSNVKEVMNKKLKPILSELRNFSNDIEAAAVMSRDGINIASVMDDTVDPDRLGAMCASLLSLGDKTSAELKRGKLKQVLIEGEQGCILMVQIGQRAVLAVVSKPTSNLGMVFLEAKKTVKTIIDSKLI</sequence>
<dbReference type="Gene3D" id="3.30.450.30">
    <property type="entry name" value="Dynein light chain 2a, cytoplasmic"/>
    <property type="match status" value="1"/>
</dbReference>